<keyword evidence="4" id="KW-1185">Reference proteome</keyword>
<comment type="caution">
    <text evidence="3">The sequence shown here is derived from an EMBL/GenBank/DDBJ whole genome shotgun (WGS) entry which is preliminary data.</text>
</comment>
<accession>A0A4Z0H483</accession>
<dbReference type="RefSeq" id="WP_135327043.1">
    <property type="nucleotide sequence ID" value="NZ_SRJC01000001.1"/>
</dbReference>
<dbReference type="Gene3D" id="2.40.30.200">
    <property type="match status" value="1"/>
</dbReference>
<dbReference type="InterPro" id="IPR054738">
    <property type="entry name" value="Siphovirus-type_tail_C"/>
</dbReference>
<evidence type="ECO:0000259" key="1">
    <source>
        <dbReference type="Pfam" id="PF05709"/>
    </source>
</evidence>
<dbReference type="EMBL" id="SRJC01000001">
    <property type="protein sequence ID" value="TGB04687.1"/>
    <property type="molecule type" value="Genomic_DNA"/>
</dbReference>
<gene>
    <name evidence="3" type="ORF">E4663_06765</name>
</gene>
<dbReference type="InterPro" id="IPR008841">
    <property type="entry name" value="Siphovirus-type_tail_N"/>
</dbReference>
<name>A0A4Z0H483_9BACI</name>
<feature type="domain" description="Siphovirus-type tail component RIFT-related" evidence="1">
    <location>
        <begin position="35"/>
        <end position="130"/>
    </location>
</feature>
<evidence type="ECO:0000259" key="2">
    <source>
        <dbReference type="Pfam" id="PF22768"/>
    </source>
</evidence>
<evidence type="ECO:0000313" key="4">
    <source>
        <dbReference type="Proteomes" id="UP000297982"/>
    </source>
</evidence>
<protein>
    <submittedName>
        <fullName evidence="3">Phage tail family protein</fullName>
    </submittedName>
</protein>
<dbReference type="AlphaFoldDB" id="A0A4Z0H483"/>
<dbReference type="Pfam" id="PF05709">
    <property type="entry name" value="Sipho_tail"/>
    <property type="match status" value="1"/>
</dbReference>
<sequence>MKSEKNFHIEYPSGVVLDMHEDLGVWVSSFNVSPPTVKRSMTEAAGMDGARVTRSKLDVRKVEIGLQVESESVVELDDLKHKLYGVFFSREAYTIRLDYKPDWEIYAMQDGGYEFDYITQMDGGFLIELVMPDPYIYSVEQEQIVDASGDPTITIPALFAAQETPIVRPGTNAESPFIAEITFTDPGTEYVLKHVQSGRYIRLLFGFTSGDKLRIYSNWKTDTGQSVRKIELNGERNMTMLDIVNSAFFWLGPGGNTFEVLPSTGVKTKIKYRERWL</sequence>
<organism evidence="3 4">
    <name type="scientific">Halobacillus salinus</name>
    <dbReference type="NCBI Taxonomy" id="192814"/>
    <lineage>
        <taxon>Bacteria</taxon>
        <taxon>Bacillati</taxon>
        <taxon>Bacillota</taxon>
        <taxon>Bacilli</taxon>
        <taxon>Bacillales</taxon>
        <taxon>Bacillaceae</taxon>
        <taxon>Halobacillus</taxon>
    </lineage>
</organism>
<proteinExistence type="predicted"/>
<dbReference type="Gene3D" id="2.60.120.860">
    <property type="match status" value="1"/>
</dbReference>
<dbReference type="Pfam" id="PF22768">
    <property type="entry name" value="SPP1_Dit"/>
    <property type="match status" value="1"/>
</dbReference>
<reference evidence="3 4" key="1">
    <citation type="journal article" date="2003" name="Int. J. Syst. Evol. Microbiol.">
        <title>Halobacillus salinus sp. nov., isolated from a salt lake on the coast of the East Sea in Korea.</title>
        <authorList>
            <person name="Yoon J.H."/>
            <person name="Kang K.H."/>
            <person name="Park Y.H."/>
        </authorList>
    </citation>
    <scope>NUCLEOTIDE SEQUENCE [LARGE SCALE GENOMIC DNA]</scope>
    <source>
        <strain evidence="3 4">HSL-3</strain>
    </source>
</reference>
<evidence type="ECO:0000313" key="3">
    <source>
        <dbReference type="EMBL" id="TGB04687.1"/>
    </source>
</evidence>
<dbReference type="Proteomes" id="UP000297982">
    <property type="component" value="Unassembled WGS sequence"/>
</dbReference>
<feature type="domain" description="Siphovirus-type tail component C-terminal" evidence="2">
    <location>
        <begin position="172"/>
        <end position="276"/>
    </location>
</feature>